<dbReference type="RefSeq" id="XP_007828425.1">
    <property type="nucleotide sequence ID" value="XM_007830234.1"/>
</dbReference>
<keyword evidence="3" id="KW-1185">Reference proteome</keyword>
<dbReference type="HOGENOM" id="CLU_029473_1_1_1"/>
<dbReference type="Proteomes" id="UP000030651">
    <property type="component" value="Unassembled WGS sequence"/>
</dbReference>
<dbReference type="EMBL" id="KI912109">
    <property type="protein sequence ID" value="ETS87825.1"/>
    <property type="molecule type" value="Genomic_DNA"/>
</dbReference>
<name>W3XPE3_PESFW</name>
<feature type="compositionally biased region" description="Acidic residues" evidence="1">
    <location>
        <begin position="315"/>
        <end position="330"/>
    </location>
</feature>
<sequence length="486" mass="54603">MVDGIWTSATAVHVLSTDDGLAEFDEAFVDPAKRALLRDIKFEVVLPEISIKRLKKVQSNAEAAANDAAFTRAISDFLGRLARWEARDDGASLSLTITAESPTHKKRKELVENGTLTNSHNSFGPSIWEIRNMDRMLRFEAGNPPQLPEVPCITKLCCVEYLCPRSLHPGVQVAISNACVAASVVEWDLCLPGRRTMPARVRERAALAQALRDAKLANVTELMLTLNDNDPMNEAFELDSLLEQHDDLDSLSLGVRHIAQLPMLRKLELRGTWILSPVAFGPHPELPDVHCSLLEEIVVDVSMCTPDGRYLMMGDPEDAGEDDGYYESGEEPPPAPFDSDDSDTSDWAPEFAWGKEEGDIPVVMFRTTPNDETFVPIWKSFARAARCSMPKLRNMTINFGTGASHAPSEAQYYTAGAPATYFDSYPSCTEFSREHAREPRWYFTSHEDFDKSWRPPQGLRDELEGPDEDGRKRHVYWWVKMERIEI</sequence>
<evidence type="ECO:0000313" key="2">
    <source>
        <dbReference type="EMBL" id="ETS87825.1"/>
    </source>
</evidence>
<accession>W3XPE3</accession>
<dbReference type="KEGG" id="pfy:PFICI_01653"/>
<gene>
    <name evidence="2" type="ORF">PFICI_01653</name>
</gene>
<reference evidence="3" key="1">
    <citation type="journal article" date="2015" name="BMC Genomics">
        <title>Genomic and transcriptomic analysis of the endophytic fungus Pestalotiopsis fici reveals its lifestyle and high potential for synthesis of natural products.</title>
        <authorList>
            <person name="Wang X."/>
            <person name="Zhang X."/>
            <person name="Liu L."/>
            <person name="Xiang M."/>
            <person name="Wang W."/>
            <person name="Sun X."/>
            <person name="Che Y."/>
            <person name="Guo L."/>
            <person name="Liu G."/>
            <person name="Guo L."/>
            <person name="Wang C."/>
            <person name="Yin W.B."/>
            <person name="Stadler M."/>
            <person name="Zhang X."/>
            <person name="Liu X."/>
        </authorList>
    </citation>
    <scope>NUCLEOTIDE SEQUENCE [LARGE SCALE GENOMIC DNA]</scope>
    <source>
        <strain evidence="3">W106-1 / CGMCC3.15140</strain>
    </source>
</reference>
<evidence type="ECO:0000313" key="3">
    <source>
        <dbReference type="Proteomes" id="UP000030651"/>
    </source>
</evidence>
<dbReference type="OrthoDB" id="5333491at2759"/>
<feature type="region of interest" description="Disordered" evidence="1">
    <location>
        <begin position="313"/>
        <end position="349"/>
    </location>
</feature>
<dbReference type="OMA" id="SARRMEW"/>
<dbReference type="GeneID" id="19266666"/>
<dbReference type="eggNOG" id="ENOG502ST92">
    <property type="taxonomic scope" value="Eukaryota"/>
</dbReference>
<proteinExistence type="predicted"/>
<protein>
    <submittedName>
        <fullName evidence="2">Uncharacterized protein</fullName>
    </submittedName>
</protein>
<evidence type="ECO:0000256" key="1">
    <source>
        <dbReference type="SAM" id="MobiDB-lite"/>
    </source>
</evidence>
<dbReference type="InParanoid" id="W3XPE3"/>
<dbReference type="AlphaFoldDB" id="W3XPE3"/>
<organism evidence="2 3">
    <name type="scientific">Pestalotiopsis fici (strain W106-1 / CGMCC3.15140)</name>
    <dbReference type="NCBI Taxonomy" id="1229662"/>
    <lineage>
        <taxon>Eukaryota</taxon>
        <taxon>Fungi</taxon>
        <taxon>Dikarya</taxon>
        <taxon>Ascomycota</taxon>
        <taxon>Pezizomycotina</taxon>
        <taxon>Sordariomycetes</taxon>
        <taxon>Xylariomycetidae</taxon>
        <taxon>Amphisphaeriales</taxon>
        <taxon>Sporocadaceae</taxon>
        <taxon>Pestalotiopsis</taxon>
    </lineage>
</organism>